<comment type="subcellular location">
    <subcellularLocation>
        <location evidence="1 9">Cell inner membrane</location>
        <topology evidence="1 9">Multi-pass membrane protein</topology>
    </subcellularLocation>
</comment>
<dbReference type="InterPro" id="IPR007387">
    <property type="entry name" value="TRAP_DctQ"/>
</dbReference>
<dbReference type="InterPro" id="IPR055348">
    <property type="entry name" value="DctQ"/>
</dbReference>
<comment type="function">
    <text evidence="9">Part of the tripartite ATP-independent periplasmic (TRAP) transport system.</text>
</comment>
<evidence type="ECO:0000256" key="9">
    <source>
        <dbReference type="RuleBase" id="RU369079"/>
    </source>
</evidence>
<keyword evidence="7 9" id="KW-0472">Membrane</keyword>
<evidence type="ECO:0000256" key="6">
    <source>
        <dbReference type="ARBA" id="ARBA00022989"/>
    </source>
</evidence>
<evidence type="ECO:0000256" key="7">
    <source>
        <dbReference type="ARBA" id="ARBA00023136"/>
    </source>
</evidence>
<organism evidence="11 12">
    <name type="scientific">Pacificitalea manganoxidans</name>
    <dbReference type="NCBI Taxonomy" id="1411902"/>
    <lineage>
        <taxon>Bacteria</taxon>
        <taxon>Pseudomonadati</taxon>
        <taxon>Pseudomonadota</taxon>
        <taxon>Alphaproteobacteria</taxon>
        <taxon>Rhodobacterales</taxon>
        <taxon>Paracoccaceae</taxon>
        <taxon>Pacificitalea</taxon>
    </lineage>
</organism>
<dbReference type="AlphaFoldDB" id="A0A291M0S6"/>
<proteinExistence type="inferred from homology"/>
<sequence length="167" mass="18717">MQTPVRWIVRIVEALTAAALFALFATFLVQIFSRYVLGGAVGWTIELNLTLWIWIVFIGAAFIVRDRDHVTFDILYLAVPDGPRKVFALISAAAIAGGLLYSLLPTWDYIDFLKIKRSATLGVPLRTIFSCYAIFLVVVSVRYIWVFVSTLRHGASTEAHEIHVGED</sequence>
<evidence type="ECO:0000256" key="3">
    <source>
        <dbReference type="ARBA" id="ARBA00022475"/>
    </source>
</evidence>
<dbReference type="PANTHER" id="PTHR35011">
    <property type="entry name" value="2,3-DIKETO-L-GULONATE TRAP TRANSPORTER SMALL PERMEASE PROTEIN YIAM"/>
    <property type="match status" value="1"/>
</dbReference>
<feature type="domain" description="Tripartite ATP-independent periplasmic transporters DctQ component" evidence="10">
    <location>
        <begin position="24"/>
        <end position="152"/>
    </location>
</feature>
<keyword evidence="3" id="KW-1003">Cell membrane</keyword>
<feature type="transmembrane region" description="Helical" evidence="9">
    <location>
        <begin position="124"/>
        <end position="145"/>
    </location>
</feature>
<reference evidence="11 12" key="1">
    <citation type="submission" date="2017-05" db="EMBL/GenBank/DDBJ databases">
        <title>Comparative genomic and metabolic analysis of manganese-oxidizing mechanisms in Celeribater manganoxidans DY25T: its adaption to the environment of polymetallic nodule.</title>
        <authorList>
            <person name="Wang X."/>
        </authorList>
    </citation>
    <scope>NUCLEOTIDE SEQUENCE [LARGE SCALE GENOMIC DNA]</scope>
    <source>
        <strain evidence="11 12">DY25</strain>
    </source>
</reference>
<comment type="subunit">
    <text evidence="9">The complex comprises the extracytoplasmic solute receptor protein and the two transmembrane proteins.</text>
</comment>
<dbReference type="Pfam" id="PF04290">
    <property type="entry name" value="DctQ"/>
    <property type="match status" value="1"/>
</dbReference>
<dbReference type="EMBL" id="CP021404">
    <property type="protein sequence ID" value="ATI42571.1"/>
    <property type="molecule type" value="Genomic_DNA"/>
</dbReference>
<evidence type="ECO:0000256" key="5">
    <source>
        <dbReference type="ARBA" id="ARBA00022692"/>
    </source>
</evidence>
<evidence type="ECO:0000256" key="2">
    <source>
        <dbReference type="ARBA" id="ARBA00022448"/>
    </source>
</evidence>
<feature type="transmembrane region" description="Helical" evidence="9">
    <location>
        <begin position="86"/>
        <end position="104"/>
    </location>
</feature>
<dbReference type="GO" id="GO:0022857">
    <property type="term" value="F:transmembrane transporter activity"/>
    <property type="evidence" value="ECO:0007669"/>
    <property type="project" value="UniProtKB-UniRule"/>
</dbReference>
<keyword evidence="12" id="KW-1185">Reference proteome</keyword>
<dbReference type="Proteomes" id="UP000219050">
    <property type="component" value="Chromosome"/>
</dbReference>
<dbReference type="GO" id="GO:0005886">
    <property type="term" value="C:plasma membrane"/>
    <property type="evidence" value="ECO:0007669"/>
    <property type="project" value="UniProtKB-SubCell"/>
</dbReference>
<evidence type="ECO:0000256" key="1">
    <source>
        <dbReference type="ARBA" id="ARBA00004429"/>
    </source>
</evidence>
<name>A0A291M0S6_9RHOB</name>
<dbReference type="KEGG" id="cmag:CBW24_11510"/>
<accession>A0A291M0S6</accession>
<comment type="similarity">
    <text evidence="8 9">Belongs to the TRAP transporter small permease family.</text>
</comment>
<protein>
    <recommendedName>
        <fullName evidence="9">TRAP transporter small permease protein</fullName>
    </recommendedName>
</protein>
<keyword evidence="6 9" id="KW-1133">Transmembrane helix</keyword>
<dbReference type="OrthoDB" id="4250245at2"/>
<evidence type="ECO:0000259" key="10">
    <source>
        <dbReference type="Pfam" id="PF04290"/>
    </source>
</evidence>
<dbReference type="GO" id="GO:0015740">
    <property type="term" value="P:C4-dicarboxylate transport"/>
    <property type="evidence" value="ECO:0007669"/>
    <property type="project" value="TreeGrafter"/>
</dbReference>
<dbReference type="PANTHER" id="PTHR35011:SF2">
    <property type="entry name" value="2,3-DIKETO-L-GULONATE TRAP TRANSPORTER SMALL PERMEASE PROTEIN YIAM"/>
    <property type="match status" value="1"/>
</dbReference>
<evidence type="ECO:0000313" key="11">
    <source>
        <dbReference type="EMBL" id="ATI42571.1"/>
    </source>
</evidence>
<feature type="transmembrane region" description="Helical" evidence="9">
    <location>
        <begin position="7"/>
        <end position="29"/>
    </location>
</feature>
<evidence type="ECO:0000313" key="12">
    <source>
        <dbReference type="Proteomes" id="UP000219050"/>
    </source>
</evidence>
<keyword evidence="4 9" id="KW-0997">Cell inner membrane</keyword>
<feature type="transmembrane region" description="Helical" evidence="9">
    <location>
        <begin position="49"/>
        <end position="65"/>
    </location>
</feature>
<evidence type="ECO:0000256" key="4">
    <source>
        <dbReference type="ARBA" id="ARBA00022519"/>
    </source>
</evidence>
<gene>
    <name evidence="11" type="ORF">CBW24_11510</name>
</gene>
<dbReference type="RefSeq" id="WP_088664562.1">
    <property type="nucleotide sequence ID" value="NZ_CP021404.1"/>
</dbReference>
<keyword evidence="5 9" id="KW-0812">Transmembrane</keyword>
<evidence type="ECO:0000256" key="8">
    <source>
        <dbReference type="ARBA" id="ARBA00038436"/>
    </source>
</evidence>
<keyword evidence="2 9" id="KW-0813">Transport</keyword>